<proteinExistence type="inferred from homology"/>
<evidence type="ECO:0000256" key="4">
    <source>
        <dbReference type="ARBA" id="ARBA00023239"/>
    </source>
</evidence>
<dbReference type="InterPro" id="IPR027619">
    <property type="entry name" value="C-S_lyase_PatB-like"/>
</dbReference>
<reference evidence="7 8" key="1">
    <citation type="submission" date="2020-08" db="EMBL/GenBank/DDBJ databases">
        <title>Genome sequence of Rhodobacteraceae bacterium Lw-13e.</title>
        <authorList>
            <person name="Poehlein A."/>
            <person name="Wolter L."/>
            <person name="Daniel R."/>
            <person name="Brinkhoff T."/>
        </authorList>
    </citation>
    <scope>NUCLEOTIDE SEQUENCE [LARGE SCALE GENOMIC DNA]</scope>
    <source>
        <strain evidence="7 8">Lw-13e</strain>
    </source>
</reference>
<dbReference type="EC" id="4.4.1.13" evidence="2"/>
<dbReference type="PANTHER" id="PTHR43525:SF1">
    <property type="entry name" value="PROTEIN MALY"/>
    <property type="match status" value="1"/>
</dbReference>
<dbReference type="SUPFAM" id="SSF53383">
    <property type="entry name" value="PLP-dependent transferases"/>
    <property type="match status" value="1"/>
</dbReference>
<keyword evidence="8" id="KW-1185">Reference proteome</keyword>
<dbReference type="InterPro" id="IPR004839">
    <property type="entry name" value="Aminotransferase_I/II_large"/>
</dbReference>
<dbReference type="PANTHER" id="PTHR43525">
    <property type="entry name" value="PROTEIN MALY"/>
    <property type="match status" value="1"/>
</dbReference>
<organism evidence="7 8">
    <name type="scientific">Pseudooceanicola algae</name>
    <dbReference type="NCBI Taxonomy" id="1537215"/>
    <lineage>
        <taxon>Bacteria</taxon>
        <taxon>Pseudomonadati</taxon>
        <taxon>Pseudomonadota</taxon>
        <taxon>Alphaproteobacteria</taxon>
        <taxon>Rhodobacterales</taxon>
        <taxon>Paracoccaceae</taxon>
        <taxon>Pseudooceanicola</taxon>
    </lineage>
</organism>
<accession>A0A418SGB2</accession>
<dbReference type="InterPro" id="IPR015424">
    <property type="entry name" value="PyrdxlP-dep_Trfase"/>
</dbReference>
<sequence>MNFDEIIERRGTHAAKWDNMKAFSGISPDEGLPMWVADMDFRAPQVVQDALGAMLENGVYGYYGDNESYLDAVRWWAETRHGWTPPREAIFTTNGLVNGLQVCLQAWTEPGDGVILFSPVYHAFAKVIRAQEREVVECQLVLNDGRYEMDFAAYDAQMTGAEKMIVLCSPHNPGGRVWTVNELRQIADFAQRHDLLLVSDEIHCDLVMPGHKHVPMPVAAPEVSDRLVMMTAATKTFNLAGGHVGNVIVPDPQLRQDFARAYAAISGSQNSFGQVMSEAAYSPGGAEWVDALCAYIAENARIFDAGINAIPGLRSMPLEGTYLAWVDFSGTGMERDEVLRRIREDAKIAVNDGATFGSGGEMFQRFNLATQRARIEEAVTRMQSAFGDLQ</sequence>
<protein>
    <recommendedName>
        <fullName evidence="2">cysteine-S-conjugate beta-lyase</fullName>
        <ecNumber evidence="2">4.4.1.13</ecNumber>
    </recommendedName>
</protein>
<dbReference type="KEGG" id="palw:PSAL_029720"/>
<dbReference type="InterPro" id="IPR015421">
    <property type="entry name" value="PyrdxlP-dep_Trfase_major"/>
</dbReference>
<evidence type="ECO:0000256" key="3">
    <source>
        <dbReference type="ARBA" id="ARBA00022898"/>
    </source>
</evidence>
<dbReference type="Proteomes" id="UP000283786">
    <property type="component" value="Chromosome"/>
</dbReference>
<evidence type="ECO:0000256" key="1">
    <source>
        <dbReference type="ARBA" id="ARBA00001933"/>
    </source>
</evidence>
<evidence type="ECO:0000313" key="7">
    <source>
        <dbReference type="EMBL" id="QPM91717.1"/>
    </source>
</evidence>
<keyword evidence="3" id="KW-0663">Pyridoxal phosphate</keyword>
<dbReference type="Gene3D" id="3.90.1150.10">
    <property type="entry name" value="Aspartate Aminotransferase, domain 1"/>
    <property type="match status" value="1"/>
</dbReference>
<comment type="similarity">
    <text evidence="5">Belongs to the class-II pyridoxal-phosphate-dependent aminotransferase family. MalY/PatB cystathionine beta-lyase subfamily.</text>
</comment>
<evidence type="ECO:0000313" key="8">
    <source>
        <dbReference type="Proteomes" id="UP000283786"/>
    </source>
</evidence>
<dbReference type="InterPro" id="IPR051798">
    <property type="entry name" value="Class-II_PLP-Dep_Aminotrans"/>
</dbReference>
<dbReference type="Gene3D" id="3.40.640.10">
    <property type="entry name" value="Type I PLP-dependent aspartate aminotransferase-like (Major domain)"/>
    <property type="match status" value="1"/>
</dbReference>
<name>A0A418SGB2_9RHOB</name>
<comment type="cofactor">
    <cofactor evidence="1">
        <name>pyridoxal 5'-phosphate</name>
        <dbReference type="ChEBI" id="CHEBI:597326"/>
    </cofactor>
</comment>
<dbReference type="RefSeq" id="WP_119839346.1">
    <property type="nucleotide sequence ID" value="NZ_CP060436.1"/>
</dbReference>
<evidence type="ECO:0000259" key="6">
    <source>
        <dbReference type="Pfam" id="PF00155"/>
    </source>
</evidence>
<dbReference type="GO" id="GO:0030170">
    <property type="term" value="F:pyridoxal phosphate binding"/>
    <property type="evidence" value="ECO:0007669"/>
    <property type="project" value="InterPro"/>
</dbReference>
<dbReference type="EMBL" id="CP060436">
    <property type="protein sequence ID" value="QPM91717.1"/>
    <property type="molecule type" value="Genomic_DNA"/>
</dbReference>
<dbReference type="Pfam" id="PF00155">
    <property type="entry name" value="Aminotran_1_2"/>
    <property type="match status" value="1"/>
</dbReference>
<evidence type="ECO:0000256" key="5">
    <source>
        <dbReference type="ARBA" id="ARBA00037974"/>
    </source>
</evidence>
<dbReference type="NCBIfam" id="TIGR04350">
    <property type="entry name" value="C_S_lyase_PatB"/>
    <property type="match status" value="1"/>
</dbReference>
<dbReference type="AlphaFoldDB" id="A0A418SGB2"/>
<dbReference type="OrthoDB" id="3224382at2"/>
<keyword evidence="4 7" id="KW-0456">Lyase</keyword>
<dbReference type="CDD" id="cd00609">
    <property type="entry name" value="AAT_like"/>
    <property type="match status" value="1"/>
</dbReference>
<dbReference type="GO" id="GO:0047804">
    <property type="term" value="F:cysteine-S-conjugate beta-lyase activity"/>
    <property type="evidence" value="ECO:0007669"/>
    <property type="project" value="UniProtKB-EC"/>
</dbReference>
<dbReference type="InterPro" id="IPR015422">
    <property type="entry name" value="PyrdxlP-dep_Trfase_small"/>
</dbReference>
<evidence type="ECO:0000256" key="2">
    <source>
        <dbReference type="ARBA" id="ARBA00012224"/>
    </source>
</evidence>
<gene>
    <name evidence="7" type="primary">patB</name>
    <name evidence="7" type="ORF">PSAL_029720</name>
</gene>
<feature type="domain" description="Aminotransferase class I/classII large" evidence="6">
    <location>
        <begin position="53"/>
        <end position="381"/>
    </location>
</feature>